<dbReference type="GO" id="GO:0008270">
    <property type="term" value="F:zinc ion binding"/>
    <property type="evidence" value="ECO:0007669"/>
    <property type="project" value="UniProtKB-KW"/>
</dbReference>
<feature type="compositionally biased region" description="Polar residues" evidence="7">
    <location>
        <begin position="1143"/>
        <end position="1153"/>
    </location>
</feature>
<accession>A0A0K2TQ62</accession>
<dbReference type="InterPro" id="IPR046349">
    <property type="entry name" value="C1-like_sf"/>
</dbReference>
<dbReference type="InterPro" id="IPR031160">
    <property type="entry name" value="F_BAR_dom"/>
</dbReference>
<feature type="region of interest" description="Disordered" evidence="7">
    <location>
        <begin position="1"/>
        <end position="43"/>
    </location>
</feature>
<sequence>MSGEDEGAAEGPLFEPPQSRCTSLASVSSEGSTESHVVEQEEMEALTRDVRDLKEAIGRLHRAVHPQCLDLGSTRAISQERLSDLLRILRQMLEKYPLLQSNELVESASYLIYLVKEFDFKDKDTSAFDEALDGLALSVRNRVTEYLSGDLDSNVSLSSSSKTKSCENLVPCSDASLLHPSSSSEEEGLSPEQIDALLMRHEQGVDHALFRAKLWSKYAKDVMTYIEKRTTYEMEFARNITKLAQTMRPVLKEESYLPFQSIYCTALDQDLEMCSRIQTTCRNLQSHKFIEPLTARRSEHERMRKLLKDRWYKELKKMHESVNNLRKAKTTYMQRTQEYERCREAVRIAEQGAEIGATGENKVDKRKRLEEEAYTKTVESECHYKNCVADANSKHRNLLFVKAEFLQQIRELILQCDQTMKAVTVSYFQLQHGLLSNIPVQFQTLCESARLYEPGTQFMEYVKRMPKPQAVRFSTPDPFSFEPYSEEQILLLDKQRKVSASLDPDSVVDGASSSLVGTYKMKSEQQRASRFSWTPPAQSNPEPSDTESVESRDSGRSQETSPSASPMIVGRIKTPSLPTISAAVTISSGSTIVPPGAPAIISSSEEIDFETDSHLSKPVQTSTVDGGSNNNINNNNNRRQFLSKAAQTHKFRKLKTFSKCRECDSFLFQGYECQECGLSSHKKCLETLAIQCGHKRLLRKMTTFGVDLAQHLLETGSQVPPLVCKCLHEIDERGILVKGIYRTSGVKSKVEKLCQSFENGAELVELTDVQPNVIANVLKLYMRQLPEPLLTSKLYPEFIRAAKSCPAKADETAINSDLRALISRLPRSHYLTLANLMHHLRRIASESDVNNMPASNLAIVFGPTLLRTSESGGADLSAVADAVHQARAVELLILNANYIFGSEEGIKPKDFLKYTSPPAPLTIRDHENKENTVESYFFRSYRRDTANDVFSSIKAGDSTDDGKDTLTQDNSVNDPNTNPILAAYLAGEATGNSDDDDADIPDFLLPDSTSYRMKKSPLLVRNSSPPKIIKQSLKNFSGLEGVTPGMLSTQDSLEVVQRLSKSSSATSSIDHSTVSPFNNVGSYSGSGVLVKQRSAILPLEVSTDSSSNAAPNTTTLCGSGRPLFAKVGKSAKKHSLDEDHLNSETLSHLQTESLDVPSTEENIKKVSPSTSSTSSSSSAAGCGGIILRSYQSPSSGRSSLLIGINSSPPLPSFGSGIVIPPSRSCSLSETDSHELLNVHRRKLQTLSNTTILNIEENKVKIQVPGCSSAANSSATPVTSNTTTTTTLPAPGLVTSLLSMPHTNTSTAHNDKGVDLH</sequence>
<dbReference type="Gene3D" id="1.10.555.10">
    <property type="entry name" value="Rho GTPase activation protein"/>
    <property type="match status" value="1"/>
</dbReference>
<keyword evidence="2" id="KW-0479">Metal-binding</keyword>
<evidence type="ECO:0000256" key="1">
    <source>
        <dbReference type="ARBA" id="ARBA00022468"/>
    </source>
</evidence>
<dbReference type="InterPro" id="IPR002219">
    <property type="entry name" value="PKC_DAG/PE"/>
</dbReference>
<dbReference type="SUPFAM" id="SSF48350">
    <property type="entry name" value="GTPase activation domain, GAP"/>
    <property type="match status" value="1"/>
</dbReference>
<dbReference type="InterPro" id="IPR057028">
    <property type="entry name" value="RHG29_45_N"/>
</dbReference>
<evidence type="ECO:0000256" key="3">
    <source>
        <dbReference type="ARBA" id="ARBA00022771"/>
    </source>
</evidence>
<dbReference type="InterPro" id="IPR001060">
    <property type="entry name" value="FCH_dom"/>
</dbReference>
<dbReference type="PANTHER" id="PTHR15228:SF25">
    <property type="entry name" value="F-BAR DOMAIN-CONTAINING PROTEIN"/>
    <property type="match status" value="1"/>
</dbReference>
<dbReference type="PROSITE" id="PS50081">
    <property type="entry name" value="ZF_DAG_PE_2"/>
    <property type="match status" value="1"/>
</dbReference>
<proteinExistence type="predicted"/>
<dbReference type="SMART" id="SM00324">
    <property type="entry name" value="RhoGAP"/>
    <property type="match status" value="1"/>
</dbReference>
<evidence type="ECO:0000313" key="11">
    <source>
        <dbReference type="EMBL" id="CDW27536.1"/>
    </source>
</evidence>
<dbReference type="GO" id="GO:0051056">
    <property type="term" value="P:regulation of small GTPase mediated signal transduction"/>
    <property type="evidence" value="ECO:0007669"/>
    <property type="project" value="UniProtKB-ARBA"/>
</dbReference>
<feature type="compositionally biased region" description="Low complexity" evidence="7">
    <location>
        <begin position="1167"/>
        <end position="1178"/>
    </location>
</feature>
<dbReference type="GO" id="GO:0007165">
    <property type="term" value="P:signal transduction"/>
    <property type="evidence" value="ECO:0007669"/>
    <property type="project" value="InterPro"/>
</dbReference>
<dbReference type="InterPro" id="IPR008936">
    <property type="entry name" value="Rho_GTPase_activation_prot"/>
</dbReference>
<dbReference type="GO" id="GO:0005096">
    <property type="term" value="F:GTPase activator activity"/>
    <property type="evidence" value="ECO:0007669"/>
    <property type="project" value="UniProtKB-KW"/>
</dbReference>
<dbReference type="Gene3D" id="1.20.1270.60">
    <property type="entry name" value="Arfaptin homology (AH) domain/BAR domain"/>
    <property type="match status" value="1"/>
</dbReference>
<dbReference type="Pfam" id="PF24235">
    <property type="entry name" value="RHG29_45_N"/>
    <property type="match status" value="1"/>
</dbReference>
<keyword evidence="5 6" id="KW-0175">Coiled coil</keyword>
<feature type="domain" description="Rho-GAP" evidence="9">
    <location>
        <begin position="706"/>
        <end position="900"/>
    </location>
</feature>
<dbReference type="SMART" id="SM00055">
    <property type="entry name" value="FCH"/>
    <property type="match status" value="1"/>
</dbReference>
<feature type="compositionally biased region" description="Polar residues" evidence="7">
    <location>
        <begin position="967"/>
        <end position="978"/>
    </location>
</feature>
<dbReference type="KEGG" id="lsm:121125770"/>
<dbReference type="GeneID" id="121125770"/>
<feature type="region of interest" description="Disordered" evidence="7">
    <location>
        <begin position="607"/>
        <end position="636"/>
    </location>
</feature>
<feature type="region of interest" description="Disordered" evidence="7">
    <location>
        <begin position="1142"/>
        <end position="1179"/>
    </location>
</feature>
<dbReference type="RefSeq" id="XP_040576906.1">
    <property type="nucleotide sequence ID" value="XM_040720972.2"/>
</dbReference>
<dbReference type="PANTHER" id="PTHR15228">
    <property type="entry name" value="SPERMATHECAL PHYSIOLOGY VARIANT"/>
    <property type="match status" value="1"/>
</dbReference>
<protein>
    <submittedName>
        <fullName evidence="11">Minor histocompatibility protein HA1like [Metaseiulus occidentalis]</fullName>
    </submittedName>
</protein>
<name>A0A0K2TQ62_LEPSM</name>
<keyword evidence="3" id="KW-0863">Zinc-finger</keyword>
<dbReference type="PROSITE" id="PS51741">
    <property type="entry name" value="F_BAR"/>
    <property type="match status" value="1"/>
</dbReference>
<dbReference type="InterPro" id="IPR054713">
    <property type="entry name" value="GMIP/FCHO2-like_FCH"/>
</dbReference>
<feature type="compositionally biased region" description="Polar residues" evidence="7">
    <location>
        <begin position="618"/>
        <end position="628"/>
    </location>
</feature>
<feature type="domain" description="Phorbol-ester/DAG-type" evidence="8">
    <location>
        <begin position="648"/>
        <end position="692"/>
    </location>
</feature>
<keyword evidence="4" id="KW-0862">Zinc</keyword>
<evidence type="ECO:0000256" key="2">
    <source>
        <dbReference type="ARBA" id="ARBA00022723"/>
    </source>
</evidence>
<evidence type="ECO:0000256" key="7">
    <source>
        <dbReference type="SAM" id="MobiDB-lite"/>
    </source>
</evidence>
<feature type="compositionally biased region" description="Polar residues" evidence="7">
    <location>
        <begin position="19"/>
        <end position="35"/>
    </location>
</feature>
<reference evidence="11" key="1">
    <citation type="submission" date="2014-05" db="EMBL/GenBank/DDBJ databases">
        <authorList>
            <person name="Chronopoulou M."/>
        </authorList>
    </citation>
    <scope>NUCLEOTIDE SEQUENCE</scope>
    <source>
        <tissue evidence="11">Whole organism</tissue>
    </source>
</reference>
<dbReference type="SUPFAM" id="SSF103657">
    <property type="entry name" value="BAR/IMD domain-like"/>
    <property type="match status" value="1"/>
</dbReference>
<feature type="compositionally biased region" description="Polar residues" evidence="7">
    <location>
        <begin position="528"/>
        <end position="543"/>
    </location>
</feature>
<dbReference type="EMBL" id="HACA01010175">
    <property type="protein sequence ID" value="CDW27536.1"/>
    <property type="molecule type" value="Transcribed_RNA"/>
</dbReference>
<keyword evidence="1" id="KW-0343">GTPase activation</keyword>
<feature type="region of interest" description="Disordered" evidence="7">
    <location>
        <begin position="1267"/>
        <end position="1288"/>
    </location>
</feature>
<feature type="region of interest" description="Disordered" evidence="7">
    <location>
        <begin position="952"/>
        <end position="978"/>
    </location>
</feature>
<evidence type="ECO:0000259" key="8">
    <source>
        <dbReference type="PROSITE" id="PS50081"/>
    </source>
</evidence>
<dbReference type="Gene3D" id="3.30.60.20">
    <property type="match status" value="1"/>
</dbReference>
<dbReference type="InterPro" id="IPR027267">
    <property type="entry name" value="AH/BAR_dom_sf"/>
</dbReference>
<dbReference type="Pfam" id="PF00620">
    <property type="entry name" value="RhoGAP"/>
    <property type="match status" value="1"/>
</dbReference>
<evidence type="ECO:0000256" key="4">
    <source>
        <dbReference type="ARBA" id="ARBA00022833"/>
    </source>
</evidence>
<feature type="domain" description="F-BAR" evidence="10">
    <location>
        <begin position="192"/>
        <end position="457"/>
    </location>
</feature>
<evidence type="ECO:0000256" key="5">
    <source>
        <dbReference type="ARBA" id="ARBA00023054"/>
    </source>
</evidence>
<dbReference type="PROSITE" id="PS50238">
    <property type="entry name" value="RHOGAP"/>
    <property type="match status" value="1"/>
</dbReference>
<dbReference type="Pfam" id="PF22699">
    <property type="entry name" value="GMIP-like_FCH"/>
    <property type="match status" value="1"/>
</dbReference>
<feature type="region of interest" description="Disordered" evidence="7">
    <location>
        <begin position="526"/>
        <end position="572"/>
    </location>
</feature>
<evidence type="ECO:0000256" key="6">
    <source>
        <dbReference type="PROSITE-ProRule" id="PRU01077"/>
    </source>
</evidence>
<dbReference type="OrthoDB" id="79452at2759"/>
<dbReference type="PROSITE" id="PS00479">
    <property type="entry name" value="ZF_DAG_PE_1"/>
    <property type="match status" value="1"/>
</dbReference>
<dbReference type="SMART" id="SM00109">
    <property type="entry name" value="C1"/>
    <property type="match status" value="1"/>
</dbReference>
<organism evidence="11">
    <name type="scientific">Lepeophtheirus salmonis</name>
    <name type="common">Salmon louse</name>
    <name type="synonym">Caligus salmonis</name>
    <dbReference type="NCBI Taxonomy" id="72036"/>
    <lineage>
        <taxon>Eukaryota</taxon>
        <taxon>Metazoa</taxon>
        <taxon>Ecdysozoa</taxon>
        <taxon>Arthropoda</taxon>
        <taxon>Crustacea</taxon>
        <taxon>Multicrustacea</taxon>
        <taxon>Hexanauplia</taxon>
        <taxon>Copepoda</taxon>
        <taxon>Siphonostomatoida</taxon>
        <taxon>Caligidae</taxon>
        <taxon>Lepeophtheirus</taxon>
    </lineage>
</organism>
<dbReference type="Pfam" id="PF00130">
    <property type="entry name" value="C1_1"/>
    <property type="match status" value="1"/>
</dbReference>
<evidence type="ECO:0000259" key="10">
    <source>
        <dbReference type="PROSITE" id="PS51741"/>
    </source>
</evidence>
<dbReference type="CDD" id="cd20816">
    <property type="entry name" value="C1_GMIP-like"/>
    <property type="match status" value="1"/>
</dbReference>
<evidence type="ECO:0000259" key="9">
    <source>
        <dbReference type="PROSITE" id="PS50238"/>
    </source>
</evidence>
<dbReference type="SUPFAM" id="SSF57889">
    <property type="entry name" value="Cysteine-rich domain"/>
    <property type="match status" value="1"/>
</dbReference>
<dbReference type="InterPro" id="IPR000198">
    <property type="entry name" value="RhoGAP_dom"/>
</dbReference>
<dbReference type="InterPro" id="IPR051025">
    <property type="entry name" value="RhoGAP"/>
</dbReference>